<feature type="transmembrane region" description="Helical" evidence="7">
    <location>
        <begin position="43"/>
        <end position="61"/>
    </location>
</feature>
<dbReference type="AlphaFoldDB" id="A0A410P713"/>
<gene>
    <name evidence="11" type="ORF">BU251_03550</name>
</gene>
<dbReference type="KEGG" id="vai:BU251_03550"/>
<dbReference type="GO" id="GO:0005886">
    <property type="term" value="C:plasma membrane"/>
    <property type="evidence" value="ECO:0007669"/>
    <property type="project" value="UniProtKB-SubCell"/>
</dbReference>
<organism evidence="11 12">
    <name type="scientific">Velamenicoccus archaeovorus</name>
    <dbReference type="NCBI Taxonomy" id="1930593"/>
    <lineage>
        <taxon>Bacteria</taxon>
        <taxon>Pseudomonadati</taxon>
        <taxon>Candidatus Omnitrophota</taxon>
        <taxon>Candidatus Velamenicoccus</taxon>
    </lineage>
</organism>
<reference evidence="11 12" key="1">
    <citation type="submission" date="2017-01" db="EMBL/GenBank/DDBJ databases">
        <title>First insights into the biology of 'candidatus Vampirococcus archaeovorus'.</title>
        <authorList>
            <person name="Kizina J."/>
            <person name="Jordan S."/>
            <person name="Stueber K."/>
            <person name="Reinhardt R."/>
            <person name="Harder J."/>
        </authorList>
    </citation>
    <scope>NUCLEOTIDE SEQUENCE [LARGE SCALE GENOMIC DNA]</scope>
    <source>
        <strain evidence="11 12">LiM</strain>
    </source>
</reference>
<dbReference type="InterPro" id="IPR011066">
    <property type="entry name" value="MscS_channel_C_sf"/>
</dbReference>
<accession>A0A410P713</accession>
<evidence type="ECO:0000259" key="10">
    <source>
        <dbReference type="Pfam" id="PF21088"/>
    </source>
</evidence>
<evidence type="ECO:0000256" key="5">
    <source>
        <dbReference type="ARBA" id="ARBA00022989"/>
    </source>
</evidence>
<dbReference type="SUPFAM" id="SSF82861">
    <property type="entry name" value="Mechanosensitive channel protein MscS (YggB), transmembrane region"/>
    <property type="match status" value="1"/>
</dbReference>
<feature type="domain" description="Mechanosensitive ion channel MscS C-terminal" evidence="9">
    <location>
        <begin position="230"/>
        <end position="316"/>
    </location>
</feature>
<dbReference type="InterPro" id="IPR010920">
    <property type="entry name" value="LSM_dom_sf"/>
</dbReference>
<dbReference type="Proteomes" id="UP000287243">
    <property type="component" value="Chromosome"/>
</dbReference>
<protein>
    <submittedName>
        <fullName evidence="11">Mechanosensitive ion channel protein MscS</fullName>
    </submittedName>
</protein>
<feature type="transmembrane region" description="Helical" evidence="7">
    <location>
        <begin position="73"/>
        <end position="97"/>
    </location>
</feature>
<evidence type="ECO:0000313" key="12">
    <source>
        <dbReference type="Proteomes" id="UP000287243"/>
    </source>
</evidence>
<sequence>MFLVTIFAGAIVKKVIFARLNQWALATKHQIDDIIIESIRQPIMIWFVMLGLYLALGVTSLPENWVQATGKILVVLGIFSATLAIATIVGKLINLYASKIEGVMPVTSLTQNIGRIIIFGIGVMIIMNSLGISITPILATLGVGGLAVALALQDTLSNLFAGFHTTIARQVRVGDYVKLETGEEGYVTDINWRTTKIRMLPNNVVLVPNAKLTQAVIINYYLPDREMSVLVEVGVHYDSDLDKVERVTCEAAKEVMKEVPGGVPGFEPFIRFHTFADSSINFSVILRAKEFTDQYLVKHEFIKRLHKRYAKENINIPYPIRAINYRQEDAQKQK</sequence>
<dbReference type="Gene3D" id="2.30.30.60">
    <property type="match status" value="1"/>
</dbReference>
<feature type="domain" description="Mechanosensitive ion channel MscS" evidence="8">
    <location>
        <begin position="154"/>
        <end position="220"/>
    </location>
</feature>
<dbReference type="Gene3D" id="1.10.287.1260">
    <property type="match status" value="1"/>
</dbReference>
<evidence type="ECO:0000256" key="3">
    <source>
        <dbReference type="ARBA" id="ARBA00022475"/>
    </source>
</evidence>
<comment type="similarity">
    <text evidence="2">Belongs to the MscS (TC 1.A.23) family.</text>
</comment>
<dbReference type="InterPro" id="IPR049142">
    <property type="entry name" value="MS_channel_1st"/>
</dbReference>
<dbReference type="PANTHER" id="PTHR30566:SF25">
    <property type="entry name" value="INNER MEMBRANE PROTEIN"/>
    <property type="match status" value="1"/>
</dbReference>
<dbReference type="Pfam" id="PF00924">
    <property type="entry name" value="MS_channel_2nd"/>
    <property type="match status" value="1"/>
</dbReference>
<name>A0A410P713_VELA1</name>
<evidence type="ECO:0000259" key="8">
    <source>
        <dbReference type="Pfam" id="PF00924"/>
    </source>
</evidence>
<evidence type="ECO:0000256" key="2">
    <source>
        <dbReference type="ARBA" id="ARBA00008017"/>
    </source>
</evidence>
<keyword evidence="12" id="KW-1185">Reference proteome</keyword>
<keyword evidence="3" id="KW-1003">Cell membrane</keyword>
<evidence type="ECO:0000256" key="4">
    <source>
        <dbReference type="ARBA" id="ARBA00022692"/>
    </source>
</evidence>
<evidence type="ECO:0000256" key="1">
    <source>
        <dbReference type="ARBA" id="ARBA00004651"/>
    </source>
</evidence>
<evidence type="ECO:0000259" key="9">
    <source>
        <dbReference type="Pfam" id="PF21082"/>
    </source>
</evidence>
<dbReference type="EMBL" id="CP019384">
    <property type="protein sequence ID" value="QAT18006.1"/>
    <property type="molecule type" value="Genomic_DNA"/>
</dbReference>
<evidence type="ECO:0000256" key="6">
    <source>
        <dbReference type="ARBA" id="ARBA00023136"/>
    </source>
</evidence>
<dbReference type="InterPro" id="IPR011014">
    <property type="entry name" value="MscS_channel_TM-2"/>
</dbReference>
<keyword evidence="6 7" id="KW-0472">Membrane</keyword>
<keyword evidence="4 7" id="KW-0812">Transmembrane</keyword>
<comment type="subcellular location">
    <subcellularLocation>
        <location evidence="1">Cell membrane</location>
        <topology evidence="1">Multi-pass membrane protein</topology>
    </subcellularLocation>
</comment>
<keyword evidence="5 7" id="KW-1133">Transmembrane helix</keyword>
<dbReference type="Gene3D" id="3.30.70.100">
    <property type="match status" value="1"/>
</dbReference>
<dbReference type="SUPFAM" id="SSF50182">
    <property type="entry name" value="Sm-like ribonucleoproteins"/>
    <property type="match status" value="1"/>
</dbReference>
<dbReference type="GO" id="GO:0008381">
    <property type="term" value="F:mechanosensitive monoatomic ion channel activity"/>
    <property type="evidence" value="ECO:0007669"/>
    <property type="project" value="UniProtKB-ARBA"/>
</dbReference>
<dbReference type="SUPFAM" id="SSF82689">
    <property type="entry name" value="Mechanosensitive channel protein MscS (YggB), C-terminal domain"/>
    <property type="match status" value="1"/>
</dbReference>
<dbReference type="Pfam" id="PF21088">
    <property type="entry name" value="MS_channel_1st"/>
    <property type="match status" value="1"/>
</dbReference>
<feature type="domain" description="Mechanosensitive ion channel transmembrane helices 2/3" evidence="10">
    <location>
        <begin position="115"/>
        <end position="153"/>
    </location>
</feature>
<dbReference type="InterPro" id="IPR049278">
    <property type="entry name" value="MS_channel_C"/>
</dbReference>
<dbReference type="InterPro" id="IPR023408">
    <property type="entry name" value="MscS_beta-dom_sf"/>
</dbReference>
<evidence type="ECO:0000256" key="7">
    <source>
        <dbReference type="SAM" id="Phobius"/>
    </source>
</evidence>
<dbReference type="Pfam" id="PF21082">
    <property type="entry name" value="MS_channel_3rd"/>
    <property type="match status" value="1"/>
</dbReference>
<evidence type="ECO:0000313" key="11">
    <source>
        <dbReference type="EMBL" id="QAT18006.1"/>
    </source>
</evidence>
<dbReference type="InterPro" id="IPR006685">
    <property type="entry name" value="MscS_channel_2nd"/>
</dbReference>
<feature type="transmembrane region" description="Helical" evidence="7">
    <location>
        <begin position="109"/>
        <end position="127"/>
    </location>
</feature>
<proteinExistence type="inferred from homology"/>
<dbReference type="PANTHER" id="PTHR30566">
    <property type="entry name" value="YNAI-RELATED MECHANOSENSITIVE ION CHANNEL"/>
    <property type="match status" value="1"/>
</dbReference>